<dbReference type="EC" id="3.6.3.3" evidence="11"/>
<evidence type="ECO:0000256" key="4">
    <source>
        <dbReference type="ARBA" id="ARBA00022741"/>
    </source>
</evidence>
<keyword evidence="9" id="KW-1133">Transmembrane helix</keyword>
<accession>A0A343TH19</accession>
<evidence type="ECO:0000313" key="12">
    <source>
        <dbReference type="Proteomes" id="UP000263012"/>
    </source>
</evidence>
<evidence type="ECO:0000259" key="10">
    <source>
        <dbReference type="Pfam" id="PF00122"/>
    </source>
</evidence>
<keyword evidence="11" id="KW-0378">Hydrolase</keyword>
<evidence type="ECO:0000256" key="7">
    <source>
        <dbReference type="ARBA" id="ARBA00022967"/>
    </source>
</evidence>
<evidence type="ECO:0000256" key="8">
    <source>
        <dbReference type="SAM" id="MobiDB-lite"/>
    </source>
</evidence>
<evidence type="ECO:0000256" key="6">
    <source>
        <dbReference type="ARBA" id="ARBA00022842"/>
    </source>
</evidence>
<feature type="transmembrane region" description="Helical" evidence="9">
    <location>
        <begin position="128"/>
        <end position="149"/>
    </location>
</feature>
<dbReference type="PANTHER" id="PTHR43079:SF1">
    <property type="entry name" value="CADMIUM_ZINC-TRANSPORTING ATPASE HMA1, CHLOROPLASTIC-RELATED"/>
    <property type="match status" value="1"/>
</dbReference>
<organism evidence="11 12">
    <name type="scientific">Halalkaliarchaeum desulfuricum</name>
    <dbReference type="NCBI Taxonomy" id="2055893"/>
    <lineage>
        <taxon>Archaea</taxon>
        <taxon>Methanobacteriati</taxon>
        <taxon>Methanobacteriota</taxon>
        <taxon>Stenosarchaea group</taxon>
        <taxon>Halobacteria</taxon>
        <taxon>Halobacteriales</taxon>
        <taxon>Haloferacaceae</taxon>
        <taxon>Halalkaliarchaeum</taxon>
    </lineage>
</organism>
<gene>
    <name evidence="11" type="primary">zntA1</name>
    <name evidence="11" type="ORF">AArcSl_0744</name>
</gene>
<dbReference type="GO" id="GO:0016020">
    <property type="term" value="C:membrane"/>
    <property type="evidence" value="ECO:0007669"/>
    <property type="project" value="UniProtKB-SubCell"/>
</dbReference>
<proteinExistence type="inferred from homology"/>
<feature type="compositionally biased region" description="Basic and acidic residues" evidence="8">
    <location>
        <begin position="175"/>
        <end position="186"/>
    </location>
</feature>
<evidence type="ECO:0000313" key="11">
    <source>
        <dbReference type="EMBL" id="AUX08391.1"/>
    </source>
</evidence>
<dbReference type="KEGG" id="hdf:AArcSl_0744"/>
<evidence type="ECO:0000256" key="3">
    <source>
        <dbReference type="ARBA" id="ARBA00022723"/>
    </source>
</evidence>
<dbReference type="GO" id="GO:0016787">
    <property type="term" value="F:hydrolase activity"/>
    <property type="evidence" value="ECO:0007669"/>
    <property type="project" value="UniProtKB-KW"/>
</dbReference>
<dbReference type="SUPFAM" id="SSF81653">
    <property type="entry name" value="Calcium ATPase, transduction domain A"/>
    <property type="match status" value="1"/>
</dbReference>
<evidence type="ECO:0000256" key="1">
    <source>
        <dbReference type="ARBA" id="ARBA00004141"/>
    </source>
</evidence>
<comment type="subcellular location">
    <subcellularLocation>
        <location evidence="1">Membrane</location>
        <topology evidence="1">Multi-pass membrane protein</topology>
    </subcellularLocation>
</comment>
<feature type="domain" description="P-type ATPase A" evidence="10">
    <location>
        <begin position="38"/>
        <end position="76"/>
    </location>
</feature>
<dbReference type="Proteomes" id="UP000263012">
    <property type="component" value="Chromosome"/>
</dbReference>
<dbReference type="InterPro" id="IPR008250">
    <property type="entry name" value="ATPase_P-typ_transduc_dom_A_sf"/>
</dbReference>
<dbReference type="InterPro" id="IPR051949">
    <property type="entry name" value="Cation_Transport_ATPase"/>
</dbReference>
<dbReference type="SUPFAM" id="SSF81665">
    <property type="entry name" value="Calcium ATPase, transmembrane domain M"/>
    <property type="match status" value="1"/>
</dbReference>
<keyword evidence="6" id="KW-0460">Magnesium</keyword>
<dbReference type="GO" id="GO:0005524">
    <property type="term" value="F:ATP binding"/>
    <property type="evidence" value="ECO:0007669"/>
    <property type="project" value="UniProtKB-KW"/>
</dbReference>
<protein>
    <submittedName>
        <fullName evidence="11">Cd2+/Zn2+-exporting ATPase</fullName>
        <ecNumber evidence="11">3.6.3.3</ecNumber>
    </submittedName>
</protein>
<dbReference type="PANTHER" id="PTHR43079">
    <property type="entry name" value="PROBABLE CADMIUM/ZINC-TRANSPORTING ATPASE HMA1"/>
    <property type="match status" value="1"/>
</dbReference>
<reference evidence="12" key="1">
    <citation type="submission" date="2017-11" db="EMBL/GenBank/DDBJ databases">
        <title>Phenotypic and genomic properties of facultatively anaerobic sulfur-reducing natronoarchaea from hypersaline soda lakes.</title>
        <authorList>
            <person name="Sorokin D.Y."/>
            <person name="Kublanov I.V."/>
            <person name="Roman P."/>
            <person name="Sinninghe Damste J.S."/>
            <person name="Golyshin P.N."/>
            <person name="Rojo D."/>
            <person name="Ciordia S."/>
            <person name="Mena M.D.C."/>
            <person name="Ferrer M."/>
            <person name="Messina E."/>
            <person name="Smedile F."/>
            <person name="La Spada G."/>
            <person name="La Cono V."/>
            <person name="Yakimov M.M."/>
        </authorList>
    </citation>
    <scope>NUCLEOTIDE SEQUENCE [LARGE SCALE GENOMIC DNA]</scope>
    <source>
        <strain evidence="12">AArc-Sl</strain>
    </source>
</reference>
<sequence length="186" mass="20370">MLLFLFSLSNVLQHYAIGRSRRAIESLMELRPESAILLRDGEEVYGGTINGDGSLEVRVTREAHESAIARLIHMVEEAQSEKAPTQRLIDRFEQPYVLGVFGLTAAAIAIPLGYAFDSTFYRAMTLMVAASPCAVIISTPAAVLSAITAGARQGVLFKGGNTSRWPPPSTRWRSTRPERSRKAIHG</sequence>
<keyword evidence="7" id="KW-1278">Translocase</keyword>
<keyword evidence="4" id="KW-0547">Nucleotide-binding</keyword>
<dbReference type="InterPro" id="IPR023298">
    <property type="entry name" value="ATPase_P-typ_TM_dom_sf"/>
</dbReference>
<feature type="transmembrane region" description="Helical" evidence="9">
    <location>
        <begin position="96"/>
        <end position="116"/>
    </location>
</feature>
<comment type="similarity">
    <text evidence="2">Belongs to the cation transport ATPase (P-type) (TC 3.A.3) family. Type IB subfamily.</text>
</comment>
<dbReference type="Pfam" id="PF00122">
    <property type="entry name" value="E1-E2_ATPase"/>
    <property type="match status" value="1"/>
</dbReference>
<dbReference type="GO" id="GO:0046872">
    <property type="term" value="F:metal ion binding"/>
    <property type="evidence" value="ECO:0007669"/>
    <property type="project" value="UniProtKB-KW"/>
</dbReference>
<name>A0A343TH19_9EURY</name>
<dbReference type="EMBL" id="CP025066">
    <property type="protein sequence ID" value="AUX08391.1"/>
    <property type="molecule type" value="Genomic_DNA"/>
</dbReference>
<keyword evidence="5" id="KW-0067">ATP-binding</keyword>
<keyword evidence="9" id="KW-0812">Transmembrane</keyword>
<evidence type="ECO:0000256" key="2">
    <source>
        <dbReference type="ARBA" id="ARBA00006024"/>
    </source>
</evidence>
<keyword evidence="9" id="KW-0472">Membrane</keyword>
<evidence type="ECO:0000256" key="5">
    <source>
        <dbReference type="ARBA" id="ARBA00022840"/>
    </source>
</evidence>
<dbReference type="InterPro" id="IPR059000">
    <property type="entry name" value="ATPase_P-type_domA"/>
</dbReference>
<keyword evidence="12" id="KW-1185">Reference proteome</keyword>
<dbReference type="Gene3D" id="2.70.150.10">
    <property type="entry name" value="Calcium-transporting ATPase, cytoplasmic transduction domain A"/>
    <property type="match status" value="1"/>
</dbReference>
<dbReference type="AlphaFoldDB" id="A0A343TH19"/>
<keyword evidence="3" id="KW-0479">Metal-binding</keyword>
<evidence type="ECO:0000256" key="9">
    <source>
        <dbReference type="SAM" id="Phobius"/>
    </source>
</evidence>
<feature type="region of interest" description="Disordered" evidence="8">
    <location>
        <begin position="158"/>
        <end position="186"/>
    </location>
</feature>